<accession>A0A1F5PJR6</accession>
<reference evidence="3 4" key="1">
    <citation type="journal article" date="2016" name="Nat. Commun.">
        <title>Thousands of microbial genomes shed light on interconnected biogeochemical processes in an aquifer system.</title>
        <authorList>
            <person name="Anantharaman K."/>
            <person name="Brown C.T."/>
            <person name="Hug L.A."/>
            <person name="Sharon I."/>
            <person name="Castelle C.J."/>
            <person name="Probst A.J."/>
            <person name="Thomas B.C."/>
            <person name="Singh A."/>
            <person name="Wilkins M.J."/>
            <person name="Karaoz U."/>
            <person name="Brodie E.L."/>
            <person name="Williams K.H."/>
            <person name="Hubbard S.S."/>
            <person name="Banfield J.F."/>
        </authorList>
    </citation>
    <scope>NUCLEOTIDE SEQUENCE [LARGE SCALE GENOMIC DNA]</scope>
</reference>
<evidence type="ECO:0000256" key="2">
    <source>
        <dbReference type="ARBA" id="ARBA00038453"/>
    </source>
</evidence>
<dbReference type="AlphaFoldDB" id="A0A1F5PJR6"/>
<dbReference type="Gene3D" id="3.40.1180.10">
    <property type="entry name" value="Decaprenyl diphosphate synthase-like"/>
    <property type="match status" value="2"/>
</dbReference>
<dbReference type="SUPFAM" id="SSF64005">
    <property type="entry name" value="Undecaprenyl diphosphate synthase"/>
    <property type="match status" value="1"/>
</dbReference>
<name>A0A1F5PJR6_9BACT</name>
<dbReference type="InterPro" id="IPR036424">
    <property type="entry name" value="UPP_synth-like_sf"/>
</dbReference>
<dbReference type="GO" id="GO:0016094">
    <property type="term" value="P:polyprenol biosynthetic process"/>
    <property type="evidence" value="ECO:0007669"/>
    <property type="project" value="TreeGrafter"/>
</dbReference>
<dbReference type="PANTHER" id="PTHR10291">
    <property type="entry name" value="DEHYDRODOLICHYL DIPHOSPHATE SYNTHASE FAMILY MEMBER"/>
    <property type="match status" value="1"/>
</dbReference>
<proteinExistence type="inferred from homology"/>
<evidence type="ECO:0000313" key="3">
    <source>
        <dbReference type="EMBL" id="OGE90183.1"/>
    </source>
</evidence>
<gene>
    <name evidence="3" type="ORF">A3E29_03720</name>
</gene>
<protein>
    <recommendedName>
        <fullName evidence="5">Di-trans,poly-cis-decaprenylcistransferase</fullName>
    </recommendedName>
</protein>
<evidence type="ECO:0008006" key="5">
    <source>
        <dbReference type="Google" id="ProtNLM"/>
    </source>
</evidence>
<comment type="caution">
    <text evidence="3">The sequence shown here is derived from an EMBL/GenBank/DDBJ whole genome shotgun (WGS) entry which is preliminary data.</text>
</comment>
<evidence type="ECO:0000313" key="4">
    <source>
        <dbReference type="Proteomes" id="UP000177682"/>
    </source>
</evidence>
<dbReference type="PANTHER" id="PTHR10291:SF43">
    <property type="entry name" value="DEHYDRODOLICHYL DIPHOSPHATE SYNTHASE COMPLEX SUBUNIT DHDDS"/>
    <property type="match status" value="1"/>
</dbReference>
<keyword evidence="1" id="KW-0808">Transferase</keyword>
<dbReference type="InterPro" id="IPR001441">
    <property type="entry name" value="UPP_synth-like"/>
</dbReference>
<evidence type="ECO:0000256" key="1">
    <source>
        <dbReference type="ARBA" id="ARBA00022679"/>
    </source>
</evidence>
<dbReference type="Proteomes" id="UP000177682">
    <property type="component" value="Unassembled WGS sequence"/>
</dbReference>
<sequence length="204" mass="24115">MGLRHLAIIPDGNRRWAKQHRVNVMAGYKAGADRMLEVVGWCLKHRIPHLSGFILSKDNTRKRPDEEIVAIREATLYFLREIDRLKLNIRLCGDVRDQHRLWNQEAFSSLDCTDRRKAPLTFWGMVNHSRTDDLGFDFPYQHWAVPDVDLLIRTGDRQRLDGFMPMKIAYSEILFLSKMWPNFTVRDMDKALAWYRSRKRTQGE</sequence>
<comment type="similarity">
    <text evidence="2">Belongs to the UPP synthase family. Z-FPP synthase subfamily.</text>
</comment>
<organism evidence="3 4">
    <name type="scientific">Candidatus Doudnabacteria bacterium RIFCSPHIGHO2_12_FULL_48_16</name>
    <dbReference type="NCBI Taxonomy" id="1817838"/>
    <lineage>
        <taxon>Bacteria</taxon>
        <taxon>Candidatus Doudnaibacteriota</taxon>
    </lineage>
</organism>
<dbReference type="EMBL" id="MFEY01000007">
    <property type="protein sequence ID" value="OGE90183.1"/>
    <property type="molecule type" value="Genomic_DNA"/>
</dbReference>
<dbReference type="GO" id="GO:0045547">
    <property type="term" value="F:ditrans,polycis-polyprenyl diphosphate synthase [(2E,6E)-farnesyl diphosphate specific] activity"/>
    <property type="evidence" value="ECO:0007669"/>
    <property type="project" value="TreeGrafter"/>
</dbReference>
<dbReference type="Pfam" id="PF01255">
    <property type="entry name" value="Prenyltransf"/>
    <property type="match status" value="2"/>
</dbReference>